<accession>A0A7X0KNF2</accession>
<dbReference type="AlphaFoldDB" id="A0A7X0KNF2"/>
<dbReference type="Pfam" id="PF00583">
    <property type="entry name" value="Acetyltransf_1"/>
    <property type="match status" value="1"/>
</dbReference>
<evidence type="ECO:0000313" key="3">
    <source>
        <dbReference type="Proteomes" id="UP000536262"/>
    </source>
</evidence>
<keyword evidence="2" id="KW-0808">Transferase</keyword>
<dbReference type="SUPFAM" id="SSF55729">
    <property type="entry name" value="Acyl-CoA N-acyltransferases (Nat)"/>
    <property type="match status" value="1"/>
</dbReference>
<evidence type="ECO:0000259" key="1">
    <source>
        <dbReference type="PROSITE" id="PS51186"/>
    </source>
</evidence>
<dbReference type="GO" id="GO:0016747">
    <property type="term" value="F:acyltransferase activity, transferring groups other than amino-acyl groups"/>
    <property type="evidence" value="ECO:0007669"/>
    <property type="project" value="InterPro"/>
</dbReference>
<keyword evidence="3" id="KW-1185">Reference proteome</keyword>
<gene>
    <name evidence="2" type="ORF">GGR00_004908</name>
</gene>
<dbReference type="InterPro" id="IPR000182">
    <property type="entry name" value="GNAT_dom"/>
</dbReference>
<name>A0A7X0KNF2_9HYPH</name>
<organism evidence="2 3">
    <name type="scientific">Aminobacter aganoensis</name>
    <dbReference type="NCBI Taxonomy" id="83264"/>
    <lineage>
        <taxon>Bacteria</taxon>
        <taxon>Pseudomonadati</taxon>
        <taxon>Pseudomonadota</taxon>
        <taxon>Alphaproteobacteria</taxon>
        <taxon>Hyphomicrobiales</taxon>
        <taxon>Phyllobacteriaceae</taxon>
        <taxon>Aminobacter</taxon>
    </lineage>
</organism>
<reference evidence="2 3" key="1">
    <citation type="submission" date="2020-08" db="EMBL/GenBank/DDBJ databases">
        <title>Genomic Encyclopedia of Type Strains, Phase IV (KMG-IV): sequencing the most valuable type-strain genomes for metagenomic binning, comparative biology and taxonomic classification.</title>
        <authorList>
            <person name="Goeker M."/>
        </authorList>
    </citation>
    <scope>NUCLEOTIDE SEQUENCE [LARGE SCALE GENOMIC DNA]</scope>
    <source>
        <strain evidence="2 3">DSM 7051</strain>
    </source>
</reference>
<dbReference type="Gene3D" id="3.40.630.30">
    <property type="match status" value="1"/>
</dbReference>
<dbReference type="RefSeq" id="WP_184701698.1">
    <property type="nucleotide sequence ID" value="NZ_BAABEG010000004.1"/>
</dbReference>
<comment type="caution">
    <text evidence="2">The sequence shown here is derived from an EMBL/GenBank/DDBJ whole genome shotgun (WGS) entry which is preliminary data.</text>
</comment>
<proteinExistence type="predicted"/>
<dbReference type="CDD" id="cd04301">
    <property type="entry name" value="NAT_SF"/>
    <property type="match status" value="1"/>
</dbReference>
<dbReference type="EMBL" id="JACHOU010000020">
    <property type="protein sequence ID" value="MBB6357088.1"/>
    <property type="molecule type" value="Genomic_DNA"/>
</dbReference>
<dbReference type="PROSITE" id="PS51186">
    <property type="entry name" value="GNAT"/>
    <property type="match status" value="1"/>
</dbReference>
<feature type="domain" description="N-acetyltransferase" evidence="1">
    <location>
        <begin position="3"/>
        <end position="160"/>
    </location>
</feature>
<evidence type="ECO:0000313" key="2">
    <source>
        <dbReference type="EMBL" id="MBB6357088.1"/>
    </source>
</evidence>
<dbReference type="InterPro" id="IPR016181">
    <property type="entry name" value="Acyl_CoA_acyltransferase"/>
</dbReference>
<protein>
    <submittedName>
        <fullName evidence="2">RimJ/RimL family protein N-acetyltransferase</fullName>
    </submittedName>
</protein>
<dbReference type="Proteomes" id="UP000536262">
    <property type="component" value="Unassembled WGS sequence"/>
</dbReference>
<sequence>MNLVLKVLQADDLGAVAHLRLDAAQERFAGGKLGEIFGKLQAARSPAETPIAVVADGAVVGFFILRQPPASPAWAPASAVSLHNLRIGVSFQGRGYARQAMEATVDWIRDHRPLADRLMLAVNELNLPALQLYASCNFFGTGTTLEGPIGRQLVLVRPIVSGADT</sequence>